<evidence type="ECO:0000313" key="2">
    <source>
        <dbReference type="EMBL" id="PRB92825.1"/>
    </source>
</evidence>
<proteinExistence type="predicted"/>
<name>A0A2S9D2U1_CHRCI</name>
<keyword evidence="3" id="KW-1185">Reference proteome</keyword>
<evidence type="ECO:0000313" key="4">
    <source>
        <dbReference type="Proteomes" id="UP000238534"/>
    </source>
</evidence>
<dbReference type="Proteomes" id="UP000238325">
    <property type="component" value="Unassembled WGS sequence"/>
</dbReference>
<evidence type="ECO:0000313" key="1">
    <source>
        <dbReference type="EMBL" id="PRB87072.1"/>
    </source>
</evidence>
<protein>
    <submittedName>
        <fullName evidence="1">Uncharacterized protein</fullName>
    </submittedName>
</protein>
<dbReference type="EMBL" id="PCPP01000001">
    <property type="protein sequence ID" value="PRB87072.1"/>
    <property type="molecule type" value="Genomic_DNA"/>
</dbReference>
<dbReference type="AlphaFoldDB" id="A0A2S9D2U1"/>
<accession>A0A2S9D2U1</accession>
<evidence type="ECO:0000313" key="3">
    <source>
        <dbReference type="Proteomes" id="UP000238325"/>
    </source>
</evidence>
<comment type="caution">
    <text evidence="1">The sequence shown here is derived from an EMBL/GenBank/DDBJ whole genome shotgun (WGS) entry which is preliminary data.</text>
</comment>
<sequence>MRDLILKKKIHKPKLIDMKKISQKTVKITDFQESNIEVNVIISANTQFGDPHFIINGMRIDDNNSSDGKFSFTIPKAALTSDNLLFATSFNINMQVNHLQILINTCRIKFEFPQIPGKNFHFNPFEGKTTEDLADRFIYGVYKYIKIEL</sequence>
<organism evidence="1 4">
    <name type="scientific">Chryseobacterium culicis</name>
    <dbReference type="NCBI Taxonomy" id="680127"/>
    <lineage>
        <taxon>Bacteria</taxon>
        <taxon>Pseudomonadati</taxon>
        <taxon>Bacteroidota</taxon>
        <taxon>Flavobacteriia</taxon>
        <taxon>Flavobacteriales</taxon>
        <taxon>Weeksellaceae</taxon>
        <taxon>Chryseobacterium group</taxon>
        <taxon>Chryseobacterium</taxon>
    </lineage>
</organism>
<dbReference type="EMBL" id="PCPH01000001">
    <property type="protein sequence ID" value="PRB92825.1"/>
    <property type="molecule type" value="Genomic_DNA"/>
</dbReference>
<gene>
    <name evidence="1" type="ORF">CQ022_12770</name>
    <name evidence="2" type="ORF">CQ033_06440</name>
</gene>
<reference evidence="3 4" key="1">
    <citation type="submission" date="2017-09" db="EMBL/GenBank/DDBJ databases">
        <title>Genomic, metabolic, and phenotypic characteristics of bacterial isolates from the natural microbiome of the model nematode Caenorhabditis elegans.</title>
        <authorList>
            <person name="Zimmermann J."/>
            <person name="Obeng N."/>
            <person name="Yang W."/>
            <person name="Obeng O."/>
            <person name="Kissoyan K."/>
            <person name="Pees B."/>
            <person name="Dirksen P."/>
            <person name="Hoppner M."/>
            <person name="Franke A."/>
            <person name="Rosenstiel P."/>
            <person name="Leippe M."/>
            <person name="Dierking K."/>
            <person name="Kaleta C."/>
            <person name="Schulenburg H."/>
        </authorList>
    </citation>
    <scope>NUCLEOTIDE SEQUENCE [LARGE SCALE GENOMIC DNA]</scope>
    <source>
        <strain evidence="1 4">MYb25</strain>
        <strain evidence="2 3">MYb44</strain>
    </source>
</reference>
<dbReference type="Proteomes" id="UP000238534">
    <property type="component" value="Unassembled WGS sequence"/>
</dbReference>